<accession>W9EGJ1</accession>
<keyword evidence="2" id="KW-1185">Reference proteome</keyword>
<proteinExistence type="predicted"/>
<dbReference type="Proteomes" id="UP000019474">
    <property type="component" value="Unassembled WGS sequence"/>
</dbReference>
<name>W9EGJ1_9LACO</name>
<evidence type="ECO:0008006" key="3">
    <source>
        <dbReference type="Google" id="ProtNLM"/>
    </source>
</evidence>
<reference evidence="1 2" key="1">
    <citation type="submission" date="2012-08" db="EMBL/GenBank/DDBJ databases">
        <title>Genome sequencing of Lactobacillus florum 8D.</title>
        <authorList>
            <person name="Kim E.B."/>
            <person name="Marco M.L."/>
        </authorList>
    </citation>
    <scope>NUCLEOTIDE SEQUENCE [LARGE SCALE GENOMIC DNA]</scope>
    <source>
        <strain evidence="1 2">8D</strain>
    </source>
</reference>
<gene>
    <name evidence="1" type="ORF">B808_986</name>
</gene>
<dbReference type="PATRIC" id="fig|1221538.3.peg.992"/>
<dbReference type="AlphaFoldDB" id="W9EGJ1"/>
<sequence length="95" mass="11674">MNALFKRVSQTHYWIEVANDKYDKQFNFFFNSQHRKQRLRSIPLHSLNNYDLNYLEKIIKEFKLHSNLTINFVGFTDLKWPKSNQLIQRKRDLLE</sequence>
<evidence type="ECO:0000313" key="1">
    <source>
        <dbReference type="EMBL" id="ETO40110.1"/>
    </source>
</evidence>
<comment type="caution">
    <text evidence="1">The sequence shown here is derived from an EMBL/GenBank/DDBJ whole genome shotgun (WGS) entry which is preliminary data.</text>
</comment>
<dbReference type="EMBL" id="ALXG01000039">
    <property type="protein sequence ID" value="ETO40110.1"/>
    <property type="molecule type" value="Genomic_DNA"/>
</dbReference>
<evidence type="ECO:0000313" key="2">
    <source>
        <dbReference type="Proteomes" id="UP000019474"/>
    </source>
</evidence>
<protein>
    <recommendedName>
        <fullName evidence="3">Acetyl-CoA carboxylase</fullName>
    </recommendedName>
</protein>
<organism evidence="1 2">
    <name type="scientific">Fructilactobacillus florum 8D</name>
    <dbReference type="NCBI Taxonomy" id="1221538"/>
    <lineage>
        <taxon>Bacteria</taxon>
        <taxon>Bacillati</taxon>
        <taxon>Bacillota</taxon>
        <taxon>Bacilli</taxon>
        <taxon>Lactobacillales</taxon>
        <taxon>Lactobacillaceae</taxon>
        <taxon>Fructilactobacillus</taxon>
    </lineage>
</organism>